<reference evidence="1" key="1">
    <citation type="submission" date="2020-11" db="EMBL/GenBank/DDBJ databases">
        <authorList>
            <person name="Konstantinou D."/>
            <person name="Gkelis S."/>
            <person name="Popin R."/>
            <person name="Fewer D."/>
            <person name="Sivonen K."/>
        </authorList>
    </citation>
    <scope>NUCLEOTIDE SEQUENCE</scope>
    <source>
        <strain evidence="1">TAU-MAC 1115</strain>
    </source>
</reference>
<protein>
    <submittedName>
        <fullName evidence="1">Helix-turn-helix transcriptional regulator</fullName>
    </submittedName>
</protein>
<dbReference type="EMBL" id="JADOES010000009">
    <property type="protein sequence ID" value="MBT9315117.1"/>
    <property type="molecule type" value="Genomic_DNA"/>
</dbReference>
<sequence>MTARYPSSEQWALFQRYTDCPPPLSPAQFLQYWEVSYLELAKLVGCSRSTVEHWFIQGASRREPTLAQCRRLAVVHRLWQHAQVVSPRLVEIYCGPVERS</sequence>
<comment type="caution">
    <text evidence="1">The sequence shown here is derived from an EMBL/GenBank/DDBJ whole genome shotgun (WGS) entry which is preliminary data.</text>
</comment>
<gene>
    <name evidence="1" type="ORF">IXB50_06735</name>
</gene>
<organism evidence="1 2">
    <name type="scientific">Leptothoe spongobia TAU-MAC 1115</name>
    <dbReference type="NCBI Taxonomy" id="1967444"/>
    <lineage>
        <taxon>Bacteria</taxon>
        <taxon>Bacillati</taxon>
        <taxon>Cyanobacteriota</taxon>
        <taxon>Cyanophyceae</taxon>
        <taxon>Nodosilineales</taxon>
        <taxon>Cymatolegaceae</taxon>
        <taxon>Leptothoe</taxon>
        <taxon>Leptothoe spongobia</taxon>
    </lineage>
</organism>
<dbReference type="RefSeq" id="WP_215608183.1">
    <property type="nucleotide sequence ID" value="NZ_JADOES010000009.1"/>
</dbReference>
<proteinExistence type="predicted"/>
<dbReference type="Proteomes" id="UP000717364">
    <property type="component" value="Unassembled WGS sequence"/>
</dbReference>
<keyword evidence="2" id="KW-1185">Reference proteome</keyword>
<name>A0A947GIT5_9CYAN</name>
<reference evidence="1" key="2">
    <citation type="journal article" date="2021" name="Mar. Drugs">
        <title>Genome Reduction and Secondary Metabolism of the Marine Sponge-Associated Cyanobacterium Leptothoe.</title>
        <authorList>
            <person name="Konstantinou D."/>
            <person name="Popin R.V."/>
            <person name="Fewer D.P."/>
            <person name="Sivonen K."/>
            <person name="Gkelis S."/>
        </authorList>
    </citation>
    <scope>NUCLEOTIDE SEQUENCE</scope>
    <source>
        <strain evidence="1">TAU-MAC 1115</strain>
    </source>
</reference>
<dbReference type="AlphaFoldDB" id="A0A947GIT5"/>
<evidence type="ECO:0000313" key="1">
    <source>
        <dbReference type="EMBL" id="MBT9315117.1"/>
    </source>
</evidence>
<evidence type="ECO:0000313" key="2">
    <source>
        <dbReference type="Proteomes" id="UP000717364"/>
    </source>
</evidence>
<dbReference type="InterPro" id="IPR001387">
    <property type="entry name" value="Cro/C1-type_HTH"/>
</dbReference>
<dbReference type="CDD" id="cd00093">
    <property type="entry name" value="HTH_XRE"/>
    <property type="match status" value="1"/>
</dbReference>
<accession>A0A947GIT5</accession>